<accession>A0A067PLP6</accession>
<dbReference type="OrthoDB" id="2564984at2759"/>
<keyword evidence="4" id="KW-1185">Reference proteome</keyword>
<evidence type="ECO:0000256" key="1">
    <source>
        <dbReference type="SAM" id="MobiDB-lite"/>
    </source>
</evidence>
<proteinExistence type="predicted"/>
<dbReference type="HOGENOM" id="CLU_121057_0_0_1"/>
<sequence>MILPPNPHYTHDMIPTENPPSYDVAVSDGSDRAVSPAQKGSDKDVKQHQPYPYPASPNAGPSMYAPPAHPPSMPATTVYHYVNPLTGEQIASLLPPDHPEMICLQEGRHIPETHFGLLGILAAIIWFPLGIGLCLLDRKIKCKRCGLWVEEGLCG</sequence>
<dbReference type="InterPro" id="IPR019317">
    <property type="entry name" value="BRI3"/>
</dbReference>
<gene>
    <name evidence="3" type="ORF">JAAARDRAFT_208597</name>
</gene>
<keyword evidence="2" id="KW-0472">Membrane</keyword>
<evidence type="ECO:0000313" key="4">
    <source>
        <dbReference type="Proteomes" id="UP000027265"/>
    </source>
</evidence>
<name>A0A067PLP6_9AGAM</name>
<dbReference type="EMBL" id="KL197724">
    <property type="protein sequence ID" value="KDQ55828.1"/>
    <property type="molecule type" value="Genomic_DNA"/>
</dbReference>
<keyword evidence="2" id="KW-0812">Transmembrane</keyword>
<feature type="region of interest" description="Disordered" evidence="1">
    <location>
        <begin position="1"/>
        <end position="69"/>
    </location>
</feature>
<reference evidence="4" key="1">
    <citation type="journal article" date="2014" name="Proc. Natl. Acad. Sci. U.S.A.">
        <title>Extensive sampling of basidiomycete genomes demonstrates inadequacy of the white-rot/brown-rot paradigm for wood decay fungi.</title>
        <authorList>
            <person name="Riley R."/>
            <person name="Salamov A.A."/>
            <person name="Brown D.W."/>
            <person name="Nagy L.G."/>
            <person name="Floudas D."/>
            <person name="Held B.W."/>
            <person name="Levasseur A."/>
            <person name="Lombard V."/>
            <person name="Morin E."/>
            <person name="Otillar R."/>
            <person name="Lindquist E.A."/>
            <person name="Sun H."/>
            <person name="LaButti K.M."/>
            <person name="Schmutz J."/>
            <person name="Jabbour D."/>
            <person name="Luo H."/>
            <person name="Baker S.E."/>
            <person name="Pisabarro A.G."/>
            <person name="Walton J.D."/>
            <person name="Blanchette R.A."/>
            <person name="Henrissat B."/>
            <person name="Martin F."/>
            <person name="Cullen D."/>
            <person name="Hibbett D.S."/>
            <person name="Grigoriev I.V."/>
        </authorList>
    </citation>
    <scope>NUCLEOTIDE SEQUENCE [LARGE SCALE GENOMIC DNA]</scope>
    <source>
        <strain evidence="4">MUCL 33604</strain>
    </source>
</reference>
<dbReference type="Proteomes" id="UP000027265">
    <property type="component" value="Unassembled WGS sequence"/>
</dbReference>
<dbReference type="InParanoid" id="A0A067PLP6"/>
<dbReference type="AlphaFoldDB" id="A0A067PLP6"/>
<dbReference type="Pfam" id="PF10164">
    <property type="entry name" value="BRI3"/>
    <property type="match status" value="1"/>
</dbReference>
<protein>
    <submittedName>
        <fullName evidence="3">Uncharacterized protein</fullName>
    </submittedName>
</protein>
<evidence type="ECO:0000313" key="3">
    <source>
        <dbReference type="EMBL" id="KDQ55828.1"/>
    </source>
</evidence>
<feature type="transmembrane region" description="Helical" evidence="2">
    <location>
        <begin position="115"/>
        <end position="136"/>
    </location>
</feature>
<evidence type="ECO:0000256" key="2">
    <source>
        <dbReference type="SAM" id="Phobius"/>
    </source>
</evidence>
<organism evidence="3 4">
    <name type="scientific">Jaapia argillacea MUCL 33604</name>
    <dbReference type="NCBI Taxonomy" id="933084"/>
    <lineage>
        <taxon>Eukaryota</taxon>
        <taxon>Fungi</taxon>
        <taxon>Dikarya</taxon>
        <taxon>Basidiomycota</taxon>
        <taxon>Agaricomycotina</taxon>
        <taxon>Agaricomycetes</taxon>
        <taxon>Agaricomycetidae</taxon>
        <taxon>Jaapiales</taxon>
        <taxon>Jaapiaceae</taxon>
        <taxon>Jaapia</taxon>
    </lineage>
</organism>
<keyword evidence="2" id="KW-1133">Transmembrane helix</keyword>